<dbReference type="Gene3D" id="2.40.160.130">
    <property type="entry name" value="Capsule assembly protein Wzi"/>
    <property type="match status" value="1"/>
</dbReference>
<reference evidence="1 2" key="1">
    <citation type="submission" date="2008-06" db="EMBL/GenBank/DDBJ databases">
        <title>Complete sequence of Chloroherpeton thalassium ATCC 35110.</title>
        <authorList>
            <consortium name="US DOE Joint Genome Institute"/>
            <person name="Lucas S."/>
            <person name="Copeland A."/>
            <person name="Lapidus A."/>
            <person name="Glavina del Rio T."/>
            <person name="Dalin E."/>
            <person name="Tice H."/>
            <person name="Bruce D."/>
            <person name="Goodwin L."/>
            <person name="Pitluck S."/>
            <person name="Schmutz J."/>
            <person name="Larimer F."/>
            <person name="Land M."/>
            <person name="Hauser L."/>
            <person name="Kyrpides N."/>
            <person name="Mikhailova N."/>
            <person name="Liu Z."/>
            <person name="Li T."/>
            <person name="Zhao F."/>
            <person name="Overmann J."/>
            <person name="Bryant D.A."/>
            <person name="Richardson P."/>
        </authorList>
    </citation>
    <scope>NUCLEOTIDE SEQUENCE [LARGE SCALE GENOMIC DNA]</scope>
    <source>
        <strain evidence="2">ATCC 35110 / GB-78</strain>
    </source>
</reference>
<dbReference type="KEGG" id="cts:Ctha_2156"/>
<dbReference type="Pfam" id="PF14052">
    <property type="entry name" value="Caps_assemb_Wzi"/>
    <property type="match status" value="1"/>
</dbReference>
<dbReference type="HOGENOM" id="CLU_525507_0_0_10"/>
<dbReference type="EMBL" id="CP001100">
    <property type="protein sequence ID" value="ACF14607.1"/>
    <property type="molecule type" value="Genomic_DNA"/>
</dbReference>
<dbReference type="InterPro" id="IPR038636">
    <property type="entry name" value="Wzi_sf"/>
</dbReference>
<evidence type="ECO:0000313" key="2">
    <source>
        <dbReference type="Proteomes" id="UP000001208"/>
    </source>
</evidence>
<name>B3QVK7_CHLT3</name>
<sequence length="518" mass="59319">MILPYKVFANGDTFPANHWAYNIIEQLISRGYLLDINDATKPYERFAIAKSLIEIDKSRIEEKTTYWLIQKLEDELNYEVSTLRDGVYPVADLRIGTQINEIGKNEIDDFSLKLKSSVQTSLYYGENISVNIRNIIQEKNAYDFVVGNRVYAYQNAYTEQAFLAYVNKIIKIKVGRDYISWGYAKNSFNISNTAGSFDQLSFQLITPVIRFSYFTVILDKKLLDSTDNEDDVLDYVNRYYSASRIDLNLFSGNVKIGVWQSVIYGGKQRSLDFDYANPIMVYYAVQWNDRKRGDGNILAGSDMSVNLAKGVNIYAGFVIDDWQIKNVGSQGEEIPNKWGGYFGGKFANVLKHHGIEGTDIFFELVKVNNRTFSHKNWHERLLYGDNPIAHPLGTDFETFSLKVQHWINSSVRLSLDYDVIAKGEGTVQEHTTPWLEKDADGNYIYANGYSESSPYGIVEKTHSLGISLFYQPATTLHLDVGLTHNWIRNVDHQDGKNNTFLEAYLSAWFEIKPVFSLF</sequence>
<dbReference type="RefSeq" id="WP_012500690.1">
    <property type="nucleotide sequence ID" value="NC_011026.1"/>
</dbReference>
<dbReference type="InterPro" id="IPR026950">
    <property type="entry name" value="Caps_assemb_Wzi"/>
</dbReference>
<dbReference type="TCDB" id="1.B.23.4.1">
    <property type="family name" value="the cyanobacterial porin (cbp) family"/>
</dbReference>
<dbReference type="STRING" id="517418.Ctha_2156"/>
<dbReference type="Proteomes" id="UP000001208">
    <property type="component" value="Chromosome"/>
</dbReference>
<accession>B3QVK7</accession>
<evidence type="ECO:0000313" key="1">
    <source>
        <dbReference type="EMBL" id="ACF14607.1"/>
    </source>
</evidence>
<keyword evidence="2" id="KW-1185">Reference proteome</keyword>
<organism evidence="1 2">
    <name type="scientific">Chloroherpeton thalassium (strain ATCC 35110 / GB-78)</name>
    <dbReference type="NCBI Taxonomy" id="517418"/>
    <lineage>
        <taxon>Bacteria</taxon>
        <taxon>Pseudomonadati</taxon>
        <taxon>Chlorobiota</taxon>
        <taxon>Chlorobiia</taxon>
        <taxon>Chlorobiales</taxon>
        <taxon>Chloroherpetonaceae</taxon>
        <taxon>Chloroherpeton</taxon>
    </lineage>
</organism>
<protein>
    <recommendedName>
        <fullName evidence="3">Capsule assembly protein Wzi</fullName>
    </recommendedName>
</protein>
<evidence type="ECO:0008006" key="3">
    <source>
        <dbReference type="Google" id="ProtNLM"/>
    </source>
</evidence>
<dbReference type="AlphaFoldDB" id="B3QVK7"/>
<gene>
    <name evidence="1" type="ordered locus">Ctha_2156</name>
</gene>
<proteinExistence type="predicted"/>